<dbReference type="Gene3D" id="3.30.70.20">
    <property type="match status" value="1"/>
</dbReference>
<dbReference type="GeneID" id="68878150"/>
<evidence type="ECO:0000313" key="6">
    <source>
        <dbReference type="EMBL" id="CAG9706679.1"/>
    </source>
</evidence>
<dbReference type="GO" id="GO:0046872">
    <property type="term" value="F:metal ion binding"/>
    <property type="evidence" value="ECO:0007669"/>
    <property type="project" value="UniProtKB-KW"/>
</dbReference>
<accession>A0A2A7MK46</accession>
<dbReference type="EMBL" id="CAMTCP010000177">
    <property type="protein sequence ID" value="CAI3579605.1"/>
    <property type="molecule type" value="Genomic_DNA"/>
</dbReference>
<evidence type="ECO:0000313" key="8">
    <source>
        <dbReference type="EMBL" id="PEG31711.1"/>
    </source>
</evidence>
<gene>
    <name evidence="9" type="primary">aprB</name>
    <name evidence="7" type="ORF">CNEO2_250051</name>
    <name evidence="6" type="ORF">CNEO_42576</name>
    <name evidence="9" type="ORF">CNEONATNEC25_02686</name>
    <name evidence="8" type="ORF">CQ394_08455</name>
</gene>
<dbReference type="PANTHER" id="PTHR43687">
    <property type="entry name" value="ADENYLYLSULFATE REDUCTASE, BETA SUBUNIT"/>
    <property type="match status" value="1"/>
</dbReference>
<dbReference type="EMBL" id="PDCJ01000001">
    <property type="protein sequence ID" value="PEG31711.1"/>
    <property type="molecule type" value="Genomic_DNA"/>
</dbReference>
<keyword evidence="6" id="KW-0560">Oxidoreductase</keyword>
<dbReference type="InterPro" id="IPR017900">
    <property type="entry name" value="4Fe4S_Fe_S_CS"/>
</dbReference>
<reference evidence="6" key="3">
    <citation type="submission" date="2021-10" db="EMBL/GenBank/DDBJ databases">
        <authorList>
            <person name="Mesa V."/>
        </authorList>
    </citation>
    <scope>NUCLEOTIDE SEQUENCE</scope>
    <source>
        <strain evidence="6">CC3_PB</strain>
    </source>
</reference>
<dbReference type="Proteomes" id="UP000220840">
    <property type="component" value="Unassembled WGS sequence"/>
</dbReference>
<keyword evidence="4" id="KW-0411">Iron-sulfur</keyword>
<organism evidence="8 10">
    <name type="scientific">Clostridium neonatale</name>
    <dbReference type="NCBI Taxonomy" id="137838"/>
    <lineage>
        <taxon>Bacteria</taxon>
        <taxon>Bacillati</taxon>
        <taxon>Bacillota</taxon>
        <taxon>Clostridia</taxon>
        <taxon>Eubacteriales</taxon>
        <taxon>Clostridiaceae</taxon>
        <taxon>Clostridium</taxon>
    </lineage>
</organism>
<dbReference type="EC" id="1.8.99.2" evidence="6"/>
<feature type="domain" description="4Fe-4S ferredoxin-type" evidence="5">
    <location>
        <begin position="1"/>
        <end position="30"/>
    </location>
</feature>
<keyword evidence="3" id="KW-0408">Iron</keyword>
<evidence type="ECO:0000256" key="1">
    <source>
        <dbReference type="ARBA" id="ARBA00022485"/>
    </source>
</evidence>
<dbReference type="Pfam" id="PF12838">
    <property type="entry name" value="Fer4_7"/>
    <property type="match status" value="1"/>
</dbReference>
<reference evidence="7" key="4">
    <citation type="submission" date="2022-10" db="EMBL/GenBank/DDBJ databases">
        <authorList>
            <person name="Aires J."/>
            <person name="Mesa V."/>
        </authorList>
    </citation>
    <scope>NUCLEOTIDE SEQUENCE</scope>
    <source>
        <strain evidence="7">Clostridium neonatale JD116</strain>
    </source>
</reference>
<dbReference type="PANTHER" id="PTHR43687:SF3">
    <property type="entry name" value="4FE-4S FERREDOXIN-TYPE DOMAIN-CONTAINING PROTEIN"/>
    <property type="match status" value="1"/>
</dbReference>
<dbReference type="Proteomes" id="UP000431451">
    <property type="component" value="Unassembled WGS sequence"/>
</dbReference>
<protein>
    <submittedName>
        <fullName evidence="6">Adenylylsulfate reductase ParB, subunit beta</fullName>
        <ecNumber evidence="6">1.8.99.2</ecNumber>
    </submittedName>
    <submittedName>
        <fullName evidence="9">Adenylylsulfate reductase subunit beta</fullName>
    </submittedName>
    <submittedName>
        <fullName evidence="8">Ferredoxin family protein</fullName>
    </submittedName>
</protein>
<dbReference type="SUPFAM" id="SSF54862">
    <property type="entry name" value="4Fe-4S ferredoxins"/>
    <property type="match status" value="1"/>
</dbReference>
<dbReference type="PROSITE" id="PS51379">
    <property type="entry name" value="4FE4S_FER_2"/>
    <property type="match status" value="2"/>
</dbReference>
<keyword evidence="10" id="KW-1185">Reference proteome</keyword>
<evidence type="ECO:0000256" key="3">
    <source>
        <dbReference type="ARBA" id="ARBA00023004"/>
    </source>
</evidence>
<reference evidence="9 11" key="2">
    <citation type="submission" date="2018-06" db="EMBL/GenBank/DDBJ databases">
        <authorList>
            <consortium name="IHU Genomes"/>
        </authorList>
    </citation>
    <scope>NUCLEOTIDE SEQUENCE [LARGE SCALE GENOMIC DNA]</scope>
    <source>
        <strain evidence="9 11">NEC25</strain>
    </source>
</reference>
<dbReference type="Proteomes" id="UP001189143">
    <property type="component" value="Unassembled WGS sequence"/>
</dbReference>
<evidence type="ECO:0000259" key="5">
    <source>
        <dbReference type="PROSITE" id="PS51379"/>
    </source>
</evidence>
<dbReference type="RefSeq" id="WP_058295863.1">
    <property type="nucleotide sequence ID" value="NZ_CAKJVD010000046.1"/>
</dbReference>
<dbReference type="InterPro" id="IPR050572">
    <property type="entry name" value="Fe-S_Ferredoxin"/>
</dbReference>
<name>A0A2A7MK46_9CLOT</name>
<dbReference type="PROSITE" id="PS00198">
    <property type="entry name" value="4FE4S_FER_1"/>
    <property type="match status" value="1"/>
</dbReference>
<evidence type="ECO:0000313" key="11">
    <source>
        <dbReference type="Proteomes" id="UP000431451"/>
    </source>
</evidence>
<evidence type="ECO:0000256" key="4">
    <source>
        <dbReference type="ARBA" id="ARBA00023014"/>
    </source>
</evidence>
<dbReference type="EMBL" id="UWJD01000002">
    <property type="protein sequence ID" value="VCT85085.1"/>
    <property type="molecule type" value="Genomic_DNA"/>
</dbReference>
<dbReference type="GO" id="GO:0051539">
    <property type="term" value="F:4 iron, 4 sulfur cluster binding"/>
    <property type="evidence" value="ECO:0007669"/>
    <property type="project" value="UniProtKB-KW"/>
</dbReference>
<dbReference type="GO" id="GO:0009973">
    <property type="term" value="F:adenylyl-sulfate reductase activity"/>
    <property type="evidence" value="ECO:0007669"/>
    <property type="project" value="UniProtKB-EC"/>
</dbReference>
<evidence type="ECO:0000313" key="10">
    <source>
        <dbReference type="Proteomes" id="UP000220840"/>
    </source>
</evidence>
<dbReference type="STRING" id="137838.GCA_001458595_03160"/>
<evidence type="ECO:0000313" key="7">
    <source>
        <dbReference type="EMBL" id="CAI3579605.1"/>
    </source>
</evidence>
<sequence length="104" mass="11594">MSIKIDKDKCIGCRQCLEACPGNLIKMDDNKKAFIKYPKDCWGCTSCVKECKSQAISLYLGADIGGRGSTLTVKEDGELVHWKVEKPDGETYVIDLNPKDSNKY</sequence>
<keyword evidence="2" id="KW-0479">Metal-binding</keyword>
<evidence type="ECO:0000313" key="9">
    <source>
        <dbReference type="EMBL" id="VCT85085.1"/>
    </source>
</evidence>
<dbReference type="OrthoDB" id="9807879at2"/>
<dbReference type="AlphaFoldDB" id="A0A2A7MK46"/>
<keyword evidence="1" id="KW-0004">4Fe-4S</keyword>
<feature type="domain" description="4Fe-4S ferredoxin-type" evidence="5">
    <location>
        <begin position="31"/>
        <end position="61"/>
    </location>
</feature>
<evidence type="ECO:0000256" key="2">
    <source>
        <dbReference type="ARBA" id="ARBA00022723"/>
    </source>
</evidence>
<dbReference type="Proteomes" id="UP000789738">
    <property type="component" value="Unassembled WGS sequence"/>
</dbReference>
<reference evidence="8 10" key="1">
    <citation type="submission" date="2017-10" db="EMBL/GenBank/DDBJ databases">
        <title>Effective Description of Clostridium neonatale sp. nov. linked to necrotizing enterocolitis in neonates and a clarification of species assignable to the genus Clostridium (Prazmowski 1880) emend. Lawson and Rainey 2016.</title>
        <authorList>
            <person name="Bernard K."/>
            <person name="Burdz T."/>
            <person name="Wiebe D."/>
            <person name="Balcewich B."/>
            <person name="Alfa M."/>
            <person name="Bernier A.-M."/>
        </authorList>
    </citation>
    <scope>NUCLEOTIDE SEQUENCE [LARGE SCALE GENOMIC DNA]</scope>
    <source>
        <strain evidence="8 10">LCDC99A005</strain>
    </source>
</reference>
<dbReference type="EMBL" id="CAKJVE010000004">
    <property type="protein sequence ID" value="CAG9706679.1"/>
    <property type="molecule type" value="Genomic_DNA"/>
</dbReference>
<proteinExistence type="predicted"/>
<dbReference type="InterPro" id="IPR017896">
    <property type="entry name" value="4Fe4S_Fe-S-bd"/>
</dbReference>